<accession>A0A0E9R966</accession>
<dbReference type="AlphaFoldDB" id="A0A0E9R966"/>
<reference evidence="1" key="2">
    <citation type="journal article" date="2015" name="Fish Shellfish Immunol.">
        <title>Early steps in the European eel (Anguilla anguilla)-Vibrio vulnificus interaction in the gills: Role of the RtxA13 toxin.</title>
        <authorList>
            <person name="Callol A."/>
            <person name="Pajuelo D."/>
            <person name="Ebbesson L."/>
            <person name="Teles M."/>
            <person name="MacKenzie S."/>
            <person name="Amaro C."/>
        </authorList>
    </citation>
    <scope>NUCLEOTIDE SEQUENCE</scope>
</reference>
<organism evidence="1">
    <name type="scientific">Anguilla anguilla</name>
    <name type="common">European freshwater eel</name>
    <name type="synonym">Muraena anguilla</name>
    <dbReference type="NCBI Taxonomy" id="7936"/>
    <lineage>
        <taxon>Eukaryota</taxon>
        <taxon>Metazoa</taxon>
        <taxon>Chordata</taxon>
        <taxon>Craniata</taxon>
        <taxon>Vertebrata</taxon>
        <taxon>Euteleostomi</taxon>
        <taxon>Actinopterygii</taxon>
        <taxon>Neopterygii</taxon>
        <taxon>Teleostei</taxon>
        <taxon>Anguilliformes</taxon>
        <taxon>Anguillidae</taxon>
        <taxon>Anguilla</taxon>
    </lineage>
</organism>
<dbReference type="EMBL" id="GBXM01083275">
    <property type="protein sequence ID" value="JAH25302.1"/>
    <property type="molecule type" value="Transcribed_RNA"/>
</dbReference>
<name>A0A0E9R966_ANGAN</name>
<sequence>MQNPKHFSCIQTRMTETKTPEHAHVCLLSTCLYKAGGIQKKGRPTCSPFKKKTKRAQ</sequence>
<proteinExistence type="predicted"/>
<reference evidence="1" key="1">
    <citation type="submission" date="2014-11" db="EMBL/GenBank/DDBJ databases">
        <authorList>
            <person name="Amaro Gonzalez C."/>
        </authorList>
    </citation>
    <scope>NUCLEOTIDE SEQUENCE</scope>
</reference>
<protein>
    <submittedName>
        <fullName evidence="1">Uncharacterized protein</fullName>
    </submittedName>
</protein>
<evidence type="ECO:0000313" key="1">
    <source>
        <dbReference type="EMBL" id="JAH25302.1"/>
    </source>
</evidence>